<keyword evidence="8" id="KW-1185">Reference proteome</keyword>
<dbReference type="SUPFAM" id="SSF53187">
    <property type="entry name" value="Zn-dependent exopeptidases"/>
    <property type="match status" value="1"/>
</dbReference>
<organism evidence="6">
    <name type="scientific">Pseudogemmatithrix spongiicola</name>
    <dbReference type="NCBI Taxonomy" id="3062599"/>
    <lineage>
        <taxon>Bacteria</taxon>
        <taxon>Pseudomonadati</taxon>
        <taxon>Gemmatimonadota</taxon>
        <taxon>Gemmatimonadia</taxon>
        <taxon>Gemmatimonadales</taxon>
        <taxon>Gemmatimonadaceae</taxon>
        <taxon>Pseudogemmatithrix</taxon>
    </lineage>
</organism>
<sequence length="311" mass="31505">MSEVTSATPGATVALVAGVHGGKVAAIHALDVLRGELTGRLLRGRVLLVGPANMAGYLAGLAQISPHDSLNLNRVFPGRADGRPTEALAAKIMRDIVSRSDYLVDLHGSDGDEAVGRFAYAARPGVDPRVDSAAKALAEAWGTPVIVWDDAGPRTLAEARFLQTAAHLSGVPAITVFEAGATREDSAATAAFVRGSLATLRSLGVLGADSGVGAVVGPPAPATAAPSRLFARRAVSIAPAAGRWEPAVAPGAGVAADELLGQFTSSTGERQPIRAAEAGLVLHQRKAGDVTAGTALIIAAVAPHPVPPPRP</sequence>
<dbReference type="InterPro" id="IPR055438">
    <property type="entry name" value="AstE_AspA_cat"/>
</dbReference>
<gene>
    <name evidence="6" type="ORF">Strain138_002902</name>
    <name evidence="7" type="ORF">Strain318_002900</name>
</gene>
<protein>
    <submittedName>
        <fullName evidence="6">Succinylglutamate desuccinylase/aspartoacylase family protein</fullName>
    </submittedName>
</protein>
<evidence type="ECO:0000256" key="2">
    <source>
        <dbReference type="ARBA" id="ARBA00022723"/>
    </source>
</evidence>
<dbReference type="Gene3D" id="3.40.630.10">
    <property type="entry name" value="Zn peptidases"/>
    <property type="match status" value="1"/>
</dbReference>
<dbReference type="KEGG" id="pspc:Strain318_002900"/>
<dbReference type="EMBL" id="CP130612">
    <property type="protein sequence ID" value="WKW13578.1"/>
    <property type="molecule type" value="Genomic_DNA"/>
</dbReference>
<keyword evidence="2" id="KW-0479">Metal-binding</keyword>
<evidence type="ECO:0000256" key="4">
    <source>
        <dbReference type="ARBA" id="ARBA00022833"/>
    </source>
</evidence>
<dbReference type="GO" id="GO:0016788">
    <property type="term" value="F:hydrolase activity, acting on ester bonds"/>
    <property type="evidence" value="ECO:0007669"/>
    <property type="project" value="InterPro"/>
</dbReference>
<dbReference type="PANTHER" id="PTHR37326:SF1">
    <property type="entry name" value="BLL3975 PROTEIN"/>
    <property type="match status" value="1"/>
</dbReference>
<name>A0AA49JXT4_9BACT</name>
<reference evidence="6" key="1">
    <citation type="submission" date="2023-07" db="EMBL/GenBank/DDBJ databases">
        <authorList>
            <person name="Haufschild T."/>
            <person name="Kallscheuer N."/>
            <person name="Hammer J."/>
            <person name="Kohn T."/>
            <person name="Kabuu M."/>
            <person name="Jogler M."/>
            <person name="Wohfarth N."/>
            <person name="Heuer A."/>
            <person name="Rohde M."/>
            <person name="van Teeseling M.C.F."/>
            <person name="Jogler C."/>
        </authorList>
    </citation>
    <scope>NUCLEOTIDE SEQUENCE</scope>
    <source>
        <strain evidence="6">Strain 138</strain>
        <strain evidence="7">Strain 318</strain>
    </source>
</reference>
<dbReference type="Proteomes" id="UP001229955">
    <property type="component" value="Chromosome"/>
</dbReference>
<evidence type="ECO:0000313" key="6">
    <source>
        <dbReference type="EMBL" id="WKW13578.1"/>
    </source>
</evidence>
<dbReference type="AlphaFoldDB" id="A0AA49JXT4"/>
<evidence type="ECO:0000313" key="7">
    <source>
        <dbReference type="EMBL" id="WKW16484.1"/>
    </source>
</evidence>
<evidence type="ECO:0000313" key="8">
    <source>
        <dbReference type="Proteomes" id="UP001229955"/>
    </source>
</evidence>
<keyword evidence="3" id="KW-0378">Hydrolase</keyword>
<evidence type="ECO:0000259" key="5">
    <source>
        <dbReference type="Pfam" id="PF24827"/>
    </source>
</evidence>
<dbReference type="Pfam" id="PF24827">
    <property type="entry name" value="AstE_AspA_cat"/>
    <property type="match status" value="1"/>
</dbReference>
<evidence type="ECO:0000256" key="3">
    <source>
        <dbReference type="ARBA" id="ARBA00022801"/>
    </source>
</evidence>
<dbReference type="EMBL" id="CP130613">
    <property type="protein sequence ID" value="WKW16484.1"/>
    <property type="molecule type" value="Genomic_DNA"/>
</dbReference>
<comment type="cofactor">
    <cofactor evidence="1">
        <name>Zn(2+)</name>
        <dbReference type="ChEBI" id="CHEBI:29105"/>
    </cofactor>
</comment>
<dbReference type="PANTHER" id="PTHR37326">
    <property type="entry name" value="BLL3975 PROTEIN"/>
    <property type="match status" value="1"/>
</dbReference>
<accession>A0AA49Q950</accession>
<evidence type="ECO:0000256" key="1">
    <source>
        <dbReference type="ARBA" id="ARBA00001947"/>
    </source>
</evidence>
<proteinExistence type="predicted"/>
<dbReference type="InterPro" id="IPR053138">
    <property type="entry name" value="N-alpha-Ac-DABA_deacetylase"/>
</dbReference>
<keyword evidence="4" id="KW-0862">Zinc</keyword>
<accession>A0AA49JXT4</accession>
<dbReference type="RefSeq" id="WP_367886416.1">
    <property type="nucleotide sequence ID" value="NZ_CP130612.1"/>
</dbReference>
<feature type="domain" description="Succinylglutamate desuccinylase/Aspartoacylase catalytic" evidence="5">
    <location>
        <begin position="9"/>
        <end position="182"/>
    </location>
</feature>
<dbReference type="GO" id="GO:0046872">
    <property type="term" value="F:metal ion binding"/>
    <property type="evidence" value="ECO:0007669"/>
    <property type="project" value="UniProtKB-KW"/>
</dbReference>